<protein>
    <submittedName>
        <fullName evidence="1">Uncharacterized protein</fullName>
    </submittedName>
</protein>
<keyword evidence="2" id="KW-1185">Reference proteome</keyword>
<comment type="caution">
    <text evidence="1">The sequence shown here is derived from an EMBL/GenBank/DDBJ whole genome shotgun (WGS) entry which is preliminary data.</text>
</comment>
<evidence type="ECO:0000313" key="2">
    <source>
        <dbReference type="Proteomes" id="UP000290809"/>
    </source>
</evidence>
<evidence type="ECO:0000313" key="1">
    <source>
        <dbReference type="EMBL" id="RTG88728.1"/>
    </source>
</evidence>
<dbReference type="EMBL" id="QMKO01001556">
    <property type="protein sequence ID" value="RTG88728.1"/>
    <property type="molecule type" value="Genomic_DNA"/>
</dbReference>
<dbReference type="AlphaFoldDB" id="A0A430QLZ7"/>
<sequence length="308" mass="35528">MCKEIVLKFEIYEKKKNDEDFKIIFSKEYKKSLEAPKISEMKVRFDDAKTAIITWKLQDYENCKDKELQFALFGDKTVIQMAKGQEIRVPFLTADKSYIVHAFPNHVDKETTVYMSAGLEIKVLDYKESPDSDYKYELEIPSNTELKAVSTSNKVILCGIPLCIPQVLKFTISKKLKTETDFRKIFTEEFEKTLGAPRISDIVSESSDSLFVTLRWKLQDRENCKNKKLVFNLYGDTTIMQLAMGEEMKIPGLKHGQTYTVYAFPSHVDSETHVYMSAPHSFTVTELESIYAFKDLASVNVHYKVFTA</sequence>
<dbReference type="Proteomes" id="UP000290809">
    <property type="component" value="Unassembled WGS sequence"/>
</dbReference>
<accession>A0A430QLZ7</accession>
<organism evidence="1 2">
    <name type="scientific">Schistosoma bovis</name>
    <name type="common">Blood fluke</name>
    <dbReference type="NCBI Taxonomy" id="6184"/>
    <lineage>
        <taxon>Eukaryota</taxon>
        <taxon>Metazoa</taxon>
        <taxon>Spiralia</taxon>
        <taxon>Lophotrochozoa</taxon>
        <taxon>Platyhelminthes</taxon>
        <taxon>Trematoda</taxon>
        <taxon>Digenea</taxon>
        <taxon>Strigeidida</taxon>
        <taxon>Schistosomatoidea</taxon>
        <taxon>Schistosomatidae</taxon>
        <taxon>Schistosoma</taxon>
    </lineage>
</organism>
<proteinExistence type="predicted"/>
<reference evidence="1 2" key="1">
    <citation type="journal article" date="2019" name="PLoS Pathog.">
        <title>Genome sequence of the bovine parasite Schistosoma bovis Tanzania.</title>
        <authorList>
            <person name="Oey H."/>
            <person name="Zakrzewski M."/>
            <person name="Gobert G."/>
            <person name="Gravermann K."/>
            <person name="Stoye J."/>
            <person name="Jones M."/>
            <person name="Mcmanus D."/>
            <person name="Krause L."/>
        </authorList>
    </citation>
    <scope>NUCLEOTIDE SEQUENCE [LARGE SCALE GENOMIC DNA]</scope>
    <source>
        <strain evidence="1 2">TAN1997</strain>
    </source>
</reference>
<gene>
    <name evidence="1" type="ORF">DC041_0010467</name>
</gene>
<name>A0A430QLZ7_SCHBO</name>